<dbReference type="PANTHER" id="PTHR21666:SF268">
    <property type="entry name" value="PEPTIDASE M23 DOMAIN-CONTAINING PROTEIN"/>
    <property type="match status" value="1"/>
</dbReference>
<accession>A0A2H9VLW1</accession>
<name>A0A2H9VLW1_9SPHI</name>
<evidence type="ECO:0000259" key="1">
    <source>
        <dbReference type="SMART" id="SM00287"/>
    </source>
</evidence>
<organism evidence="2 3">
    <name type="scientific">Mucilaginibacter auburnensis</name>
    <dbReference type="NCBI Taxonomy" id="1457233"/>
    <lineage>
        <taxon>Bacteria</taxon>
        <taxon>Pseudomonadati</taxon>
        <taxon>Bacteroidota</taxon>
        <taxon>Sphingobacteriia</taxon>
        <taxon>Sphingobacteriales</taxon>
        <taxon>Sphingobacteriaceae</taxon>
        <taxon>Mucilaginibacter</taxon>
    </lineage>
</organism>
<dbReference type="Pfam" id="PF01551">
    <property type="entry name" value="Peptidase_M23"/>
    <property type="match status" value="1"/>
</dbReference>
<sequence length="442" mass="47639">MLNINNKSLIIFIPVLMLVASCSKMNGPAALFKTRSPHEMYADNLRSAGLERSELGRQWLTRASDIAASALAVKIPYKETGYFAPEKTQVVTFSFEAIKGQKLNISLTKKPAINFNIYLDVFERNKKGEVERVAYADTAGTGLEYEVEATGKYYLRLQPELLSGGQYTLTITAGPSLGFPVTASAKPRIGSFFGDGRDEGARSHEGIDIFAPKSSAAIAAANGVVTSVRENNLGGKVVFMRPDGKDYSLYYAHLDAQLVNPGQNVKVGDTIGLVGNTGNARYTPAHLHFGIYTNNGAVNPIHYVDKQVKAPLGISSPLNLLNATARVNKKVTVFNMPVSGASSIATLSANTPLTVTAAAANWYKVTLPNNLTGYIDAKALSTAKTLRTLAIRANTILYNQPDTLNAKPIAAIKMGERIDVLGNYNNYQLVSVGDLSGWILNN</sequence>
<dbReference type="InterPro" id="IPR011055">
    <property type="entry name" value="Dup_hybrid_motif"/>
</dbReference>
<dbReference type="OrthoDB" id="9810477at2"/>
<reference evidence="2 3" key="1">
    <citation type="submission" date="2017-11" db="EMBL/GenBank/DDBJ databases">
        <title>Genomic Encyclopedia of Archaeal and Bacterial Type Strains, Phase II (KMG-II): From Individual Species to Whole Genera.</title>
        <authorList>
            <person name="Goeker M."/>
        </authorList>
    </citation>
    <scope>NUCLEOTIDE SEQUENCE [LARGE SCALE GENOMIC DNA]</scope>
    <source>
        <strain evidence="2 3">DSM 28175</strain>
    </source>
</reference>
<gene>
    <name evidence="2" type="ORF">CLV57_2443</name>
</gene>
<dbReference type="PANTHER" id="PTHR21666">
    <property type="entry name" value="PEPTIDASE-RELATED"/>
    <property type="match status" value="1"/>
</dbReference>
<proteinExistence type="predicted"/>
<comment type="caution">
    <text evidence="2">The sequence shown here is derived from an EMBL/GenBank/DDBJ whole genome shotgun (WGS) entry which is preliminary data.</text>
</comment>
<evidence type="ECO:0000313" key="2">
    <source>
        <dbReference type="EMBL" id="PJJ79311.1"/>
    </source>
</evidence>
<dbReference type="CDD" id="cd12797">
    <property type="entry name" value="M23_peptidase"/>
    <property type="match status" value="1"/>
</dbReference>
<dbReference type="SMART" id="SM00287">
    <property type="entry name" value="SH3b"/>
    <property type="match status" value="1"/>
</dbReference>
<dbReference type="Gene3D" id="2.70.70.10">
    <property type="entry name" value="Glucose Permease (Domain IIA)"/>
    <property type="match status" value="1"/>
</dbReference>
<keyword evidence="3" id="KW-1185">Reference proteome</keyword>
<dbReference type="PROSITE" id="PS51257">
    <property type="entry name" value="PROKAR_LIPOPROTEIN"/>
    <property type="match status" value="1"/>
</dbReference>
<keyword evidence="2" id="KW-0378">Hydrolase</keyword>
<dbReference type="RefSeq" id="WP_100341666.1">
    <property type="nucleotide sequence ID" value="NZ_PGFJ01000002.1"/>
</dbReference>
<dbReference type="InterPro" id="IPR016047">
    <property type="entry name" value="M23ase_b-sheet_dom"/>
</dbReference>
<dbReference type="InterPro" id="IPR050570">
    <property type="entry name" value="Cell_wall_metabolism_enzyme"/>
</dbReference>
<dbReference type="SUPFAM" id="SSF51261">
    <property type="entry name" value="Duplicated hybrid motif"/>
    <property type="match status" value="1"/>
</dbReference>
<dbReference type="Gene3D" id="2.30.30.40">
    <property type="entry name" value="SH3 Domains"/>
    <property type="match status" value="1"/>
</dbReference>
<dbReference type="GO" id="GO:0004222">
    <property type="term" value="F:metalloendopeptidase activity"/>
    <property type="evidence" value="ECO:0007669"/>
    <property type="project" value="TreeGrafter"/>
</dbReference>
<dbReference type="Proteomes" id="UP000242687">
    <property type="component" value="Unassembled WGS sequence"/>
</dbReference>
<dbReference type="AlphaFoldDB" id="A0A2H9VLW1"/>
<evidence type="ECO:0000313" key="3">
    <source>
        <dbReference type="Proteomes" id="UP000242687"/>
    </source>
</evidence>
<dbReference type="InterPro" id="IPR003646">
    <property type="entry name" value="SH3-like_bac-type"/>
</dbReference>
<dbReference type="Pfam" id="PF08239">
    <property type="entry name" value="SH3_3"/>
    <property type="match status" value="1"/>
</dbReference>
<protein>
    <submittedName>
        <fullName evidence="2">Murein DD-endopeptidase MepM/ murein hydrolase activator NlpD</fullName>
    </submittedName>
</protein>
<dbReference type="EMBL" id="PGFJ01000002">
    <property type="protein sequence ID" value="PJJ79311.1"/>
    <property type="molecule type" value="Genomic_DNA"/>
</dbReference>
<dbReference type="Gene3D" id="2.60.120.380">
    <property type="match status" value="1"/>
</dbReference>
<feature type="domain" description="SH3b" evidence="1">
    <location>
        <begin position="322"/>
        <end position="384"/>
    </location>
</feature>